<dbReference type="InterPro" id="IPR027417">
    <property type="entry name" value="P-loop_NTPase"/>
</dbReference>
<dbReference type="PANTHER" id="PTHR30050">
    <property type="entry name" value="CHROMOSOMAL REPLICATION INITIATOR PROTEIN DNAA"/>
    <property type="match status" value="1"/>
</dbReference>
<proteinExistence type="predicted"/>
<evidence type="ECO:0000313" key="4">
    <source>
        <dbReference type="EMBL" id="RCK73932.1"/>
    </source>
</evidence>
<gene>
    <name evidence="4" type="ORF">OZSIB_1672</name>
</gene>
<protein>
    <submittedName>
        <fullName evidence="4">Mobile element protein</fullName>
    </submittedName>
</protein>
<dbReference type="InterPro" id="IPR047661">
    <property type="entry name" value="IstB"/>
</dbReference>
<sequence>MARHKARPPLENPRAELEQLARDLDLTALADQLPAILSKAEEQTASYTDFALDLLRAEVRARLERRLDRSLRRSRLGLVEDLDSFDFSMRPQLEPRVIKELCTCRFIEEKRNIICLGKPGLGKTRIAKTIARAACVAGYSVLFVNTAEMLEELQGSLVDGTYQRTLRRFTKPDLLVCDEFGYEPFDAKATQFLFRLVSARHRTGSMIITANTGFKSWKNFFPSEPAAFATVSRLIDAATILRFTGESYRTPKDIHGAPFESE</sequence>
<dbReference type="Proteomes" id="UP000252355">
    <property type="component" value="Unassembled WGS sequence"/>
</dbReference>
<reference evidence="4 5" key="1">
    <citation type="submission" date="2018-05" db="EMBL/GenBank/DDBJ databases">
        <title>A metagenomic window into the 2 km-deep terrestrial subsurface aquifer revealed taxonomically and functionally diverse microbial community comprising novel uncultured bacterial lineages.</title>
        <authorList>
            <person name="Kadnikov V.V."/>
            <person name="Mardanov A.V."/>
            <person name="Beletsky A.V."/>
            <person name="Banks D."/>
            <person name="Pimenov N.V."/>
            <person name="Frank Y.A."/>
            <person name="Karnachuk O.V."/>
            <person name="Ravin N.V."/>
        </authorList>
    </citation>
    <scope>NUCLEOTIDE SEQUENCE [LARGE SCALE GENOMIC DNA]</scope>
    <source>
        <strain evidence="4">BY5</strain>
    </source>
</reference>
<dbReference type="GO" id="GO:0006260">
    <property type="term" value="P:DNA replication"/>
    <property type="evidence" value="ECO:0007669"/>
    <property type="project" value="TreeGrafter"/>
</dbReference>
<organism evidence="4 5">
    <name type="scientific">Candidatus Ozemobacter sibiricus</name>
    <dbReference type="NCBI Taxonomy" id="2268124"/>
    <lineage>
        <taxon>Bacteria</taxon>
        <taxon>Candidatus Ozemobacteria</taxon>
        <taxon>Candidatus Ozemobacterales</taxon>
        <taxon>Candidatus Ozemobacteraceae</taxon>
        <taxon>Candidatus Ozemobacter</taxon>
    </lineage>
</organism>
<evidence type="ECO:0000313" key="5">
    <source>
        <dbReference type="Proteomes" id="UP000252355"/>
    </source>
</evidence>
<dbReference type="NCBIfam" id="NF038214">
    <property type="entry name" value="IS21_help_AAA"/>
    <property type="match status" value="1"/>
</dbReference>
<name>A0A367Z9F3_9BACT</name>
<dbReference type="Pfam" id="PF01695">
    <property type="entry name" value="IstB_IS21"/>
    <property type="match status" value="1"/>
</dbReference>
<evidence type="ECO:0000256" key="1">
    <source>
        <dbReference type="ARBA" id="ARBA00022741"/>
    </source>
</evidence>
<dbReference type="PIRSF" id="PIRSF003073">
    <property type="entry name" value="DNAC_TnpB_IstB"/>
    <property type="match status" value="1"/>
</dbReference>
<dbReference type="CDD" id="cd00009">
    <property type="entry name" value="AAA"/>
    <property type="match status" value="1"/>
</dbReference>
<evidence type="ECO:0000256" key="2">
    <source>
        <dbReference type="ARBA" id="ARBA00022840"/>
    </source>
</evidence>
<comment type="caution">
    <text evidence="4">The sequence shown here is derived from an EMBL/GenBank/DDBJ whole genome shotgun (WGS) entry which is preliminary data.</text>
</comment>
<evidence type="ECO:0000259" key="3">
    <source>
        <dbReference type="Pfam" id="PF01695"/>
    </source>
</evidence>
<dbReference type="GO" id="GO:0005524">
    <property type="term" value="F:ATP binding"/>
    <property type="evidence" value="ECO:0007669"/>
    <property type="project" value="UniProtKB-KW"/>
</dbReference>
<keyword evidence="2" id="KW-0067">ATP-binding</keyword>
<dbReference type="InterPro" id="IPR028350">
    <property type="entry name" value="DNAC/IstB-like"/>
</dbReference>
<dbReference type="AlphaFoldDB" id="A0A367Z9F3"/>
<keyword evidence="1" id="KW-0547">Nucleotide-binding</keyword>
<dbReference type="SUPFAM" id="SSF52540">
    <property type="entry name" value="P-loop containing nucleoside triphosphate hydrolases"/>
    <property type="match status" value="1"/>
</dbReference>
<feature type="domain" description="IstB-like ATP-binding" evidence="3">
    <location>
        <begin position="21"/>
        <end position="250"/>
    </location>
</feature>
<dbReference type="InterPro" id="IPR002611">
    <property type="entry name" value="IstB_ATP-bd"/>
</dbReference>
<dbReference type="PANTHER" id="PTHR30050:SF4">
    <property type="entry name" value="ATP-BINDING PROTEIN RV3427C IN INSERTION SEQUENCE-RELATED"/>
    <property type="match status" value="1"/>
</dbReference>
<accession>A0A367Z9F3</accession>
<dbReference type="Gene3D" id="3.40.50.300">
    <property type="entry name" value="P-loop containing nucleotide triphosphate hydrolases"/>
    <property type="match status" value="1"/>
</dbReference>
<dbReference type="EMBL" id="QOQW01000048">
    <property type="protein sequence ID" value="RCK73932.1"/>
    <property type="molecule type" value="Genomic_DNA"/>
</dbReference>